<dbReference type="OrthoDB" id="5422320at2759"/>
<feature type="compositionally biased region" description="Basic residues" evidence="1">
    <location>
        <begin position="158"/>
        <end position="181"/>
    </location>
</feature>
<dbReference type="PANTHER" id="PTHR40642:SF1">
    <property type="entry name" value="YALI0F31295P"/>
    <property type="match status" value="1"/>
</dbReference>
<feature type="region of interest" description="Disordered" evidence="1">
    <location>
        <begin position="79"/>
        <end position="215"/>
    </location>
</feature>
<reference evidence="2" key="1">
    <citation type="journal article" date="2020" name="Stud. Mycol.">
        <title>101 Dothideomycetes genomes: a test case for predicting lifestyles and emergence of pathogens.</title>
        <authorList>
            <person name="Haridas S."/>
            <person name="Albert R."/>
            <person name="Binder M."/>
            <person name="Bloem J."/>
            <person name="Labutti K."/>
            <person name="Salamov A."/>
            <person name="Andreopoulos B."/>
            <person name="Baker S."/>
            <person name="Barry K."/>
            <person name="Bills G."/>
            <person name="Bluhm B."/>
            <person name="Cannon C."/>
            <person name="Castanera R."/>
            <person name="Culley D."/>
            <person name="Daum C."/>
            <person name="Ezra D."/>
            <person name="Gonzalez J."/>
            <person name="Henrissat B."/>
            <person name="Kuo A."/>
            <person name="Liang C."/>
            <person name="Lipzen A."/>
            <person name="Lutzoni F."/>
            <person name="Magnuson J."/>
            <person name="Mondo S."/>
            <person name="Nolan M."/>
            <person name="Ohm R."/>
            <person name="Pangilinan J."/>
            <person name="Park H.-J."/>
            <person name="Ramirez L."/>
            <person name="Alfaro M."/>
            <person name="Sun H."/>
            <person name="Tritt A."/>
            <person name="Yoshinaga Y."/>
            <person name="Zwiers L.-H."/>
            <person name="Turgeon B."/>
            <person name="Goodwin S."/>
            <person name="Spatafora J."/>
            <person name="Crous P."/>
            <person name="Grigoriev I."/>
        </authorList>
    </citation>
    <scope>NUCLEOTIDE SEQUENCE</scope>
    <source>
        <strain evidence="2">CBS 122367</strain>
    </source>
</reference>
<protein>
    <submittedName>
        <fullName evidence="2">Uncharacterized protein</fullName>
    </submittedName>
</protein>
<dbReference type="InterPro" id="IPR024526">
    <property type="entry name" value="DUF3807"/>
</dbReference>
<evidence type="ECO:0000313" key="3">
    <source>
        <dbReference type="Proteomes" id="UP000799291"/>
    </source>
</evidence>
<sequence>MAPQLPTVTIDDLRQFHAQHFPDASLPENYLRGIQHGHAHEECDYEDEGLGYYEDGTERTLTDEQIAMFRHTEIQTILRQRRRRREEGKPLHDFPASPSAPTHQDASEVLVKREPSVSPSPDQSTPMSTTSDTDKVQSGRVEKPQQKWTAISETTRAKNAKNRNKNRKNHRARKKEEKKRKQQEMLEAEESDEWDPWHQAKGPDVQNNTTVDLEY</sequence>
<evidence type="ECO:0000313" key="2">
    <source>
        <dbReference type="EMBL" id="KAF2682469.1"/>
    </source>
</evidence>
<feature type="compositionally biased region" description="Polar residues" evidence="1">
    <location>
        <begin position="205"/>
        <end position="215"/>
    </location>
</feature>
<dbReference type="Proteomes" id="UP000799291">
    <property type="component" value="Unassembled WGS sequence"/>
</dbReference>
<evidence type="ECO:0000256" key="1">
    <source>
        <dbReference type="SAM" id="MobiDB-lite"/>
    </source>
</evidence>
<dbReference type="EMBL" id="MU005587">
    <property type="protein sequence ID" value="KAF2682469.1"/>
    <property type="molecule type" value="Genomic_DNA"/>
</dbReference>
<dbReference type="PANTHER" id="PTHR40642">
    <property type="entry name" value="YALI0F31295P"/>
    <property type="match status" value="1"/>
</dbReference>
<feature type="compositionally biased region" description="Polar residues" evidence="1">
    <location>
        <begin position="117"/>
        <end position="131"/>
    </location>
</feature>
<proteinExistence type="predicted"/>
<accession>A0A6G1IX61</accession>
<dbReference type="AlphaFoldDB" id="A0A6G1IX61"/>
<organism evidence="2 3">
    <name type="scientific">Lentithecium fluviatile CBS 122367</name>
    <dbReference type="NCBI Taxonomy" id="1168545"/>
    <lineage>
        <taxon>Eukaryota</taxon>
        <taxon>Fungi</taxon>
        <taxon>Dikarya</taxon>
        <taxon>Ascomycota</taxon>
        <taxon>Pezizomycotina</taxon>
        <taxon>Dothideomycetes</taxon>
        <taxon>Pleosporomycetidae</taxon>
        <taxon>Pleosporales</taxon>
        <taxon>Massarineae</taxon>
        <taxon>Lentitheciaceae</taxon>
        <taxon>Lentithecium</taxon>
    </lineage>
</organism>
<keyword evidence="3" id="KW-1185">Reference proteome</keyword>
<feature type="compositionally biased region" description="Basic and acidic residues" evidence="1">
    <location>
        <begin position="132"/>
        <end position="145"/>
    </location>
</feature>
<gene>
    <name evidence="2" type="ORF">K458DRAFT_444131</name>
</gene>
<name>A0A6G1IX61_9PLEO</name>
<dbReference type="Pfam" id="PF12720">
    <property type="entry name" value="DUF3807"/>
    <property type="match status" value="1"/>
</dbReference>